<accession>E4X5N1</accession>
<proteinExistence type="predicted"/>
<dbReference type="InterPro" id="IPR049760">
    <property type="entry name" value="DD_EFCAB10"/>
</dbReference>
<name>E4X5N1_OIKDI</name>
<dbReference type="InParanoid" id="E4X5N1"/>
<dbReference type="InterPro" id="IPR056587">
    <property type="entry name" value="EF_EFCAB10_C"/>
</dbReference>
<dbReference type="EMBL" id="FN653026">
    <property type="protein sequence ID" value="CBY07517.1"/>
    <property type="molecule type" value="Genomic_DNA"/>
</dbReference>
<organism evidence="2">
    <name type="scientific">Oikopleura dioica</name>
    <name type="common">Tunicate</name>
    <dbReference type="NCBI Taxonomy" id="34765"/>
    <lineage>
        <taxon>Eukaryota</taxon>
        <taxon>Metazoa</taxon>
        <taxon>Chordata</taxon>
        <taxon>Tunicata</taxon>
        <taxon>Appendicularia</taxon>
        <taxon>Copelata</taxon>
        <taxon>Oikopleuridae</taxon>
        <taxon>Oikopleura</taxon>
    </lineage>
</organism>
<dbReference type="Proteomes" id="UP000001307">
    <property type="component" value="Unassembled WGS sequence"/>
</dbReference>
<gene>
    <name evidence="2" type="ORF">GSOID_T00002496001</name>
</gene>
<dbReference type="AlphaFoldDB" id="E4X5N1"/>
<dbReference type="CDD" id="cd22976">
    <property type="entry name" value="DD_EFCAB10"/>
    <property type="match status" value="1"/>
</dbReference>
<sequence>MLNHEQETRDYVEEHKLKGLMTQLIELATYHQPTDIRQFLIEQLKKIVEARELGIQPPSLLDVANFSSIYGLIDVNNRGWIAREQAISALKKLGIEEELFLGMERVTVEIFVKEAQEEFQKINSNYKSSR</sequence>
<reference evidence="2" key="1">
    <citation type="journal article" date="2010" name="Science">
        <title>Plasticity of animal genome architecture unmasked by rapid evolution of a pelagic tunicate.</title>
        <authorList>
            <person name="Denoeud F."/>
            <person name="Henriet S."/>
            <person name="Mungpakdee S."/>
            <person name="Aury J.M."/>
            <person name="Da Silva C."/>
            <person name="Brinkmann H."/>
            <person name="Mikhaleva J."/>
            <person name="Olsen L.C."/>
            <person name="Jubin C."/>
            <person name="Canestro C."/>
            <person name="Bouquet J.M."/>
            <person name="Danks G."/>
            <person name="Poulain J."/>
            <person name="Campsteijn C."/>
            <person name="Adamski M."/>
            <person name="Cross I."/>
            <person name="Yadetie F."/>
            <person name="Muffato M."/>
            <person name="Louis A."/>
            <person name="Butcher S."/>
            <person name="Tsagkogeorga G."/>
            <person name="Konrad A."/>
            <person name="Singh S."/>
            <person name="Jensen M.F."/>
            <person name="Cong E.H."/>
            <person name="Eikeseth-Otteraa H."/>
            <person name="Noel B."/>
            <person name="Anthouard V."/>
            <person name="Porcel B.M."/>
            <person name="Kachouri-Lafond R."/>
            <person name="Nishino A."/>
            <person name="Ugolini M."/>
            <person name="Chourrout P."/>
            <person name="Nishida H."/>
            <person name="Aasland R."/>
            <person name="Huzurbazar S."/>
            <person name="Westhof E."/>
            <person name="Delsuc F."/>
            <person name="Lehrach H."/>
            <person name="Reinhardt R."/>
            <person name="Weissenbach J."/>
            <person name="Roy S.W."/>
            <person name="Artiguenave F."/>
            <person name="Postlethwait J.H."/>
            <person name="Manak J.R."/>
            <person name="Thompson E.M."/>
            <person name="Jaillon O."/>
            <person name="Du Pasquier L."/>
            <person name="Boudinot P."/>
            <person name="Liberles D.A."/>
            <person name="Volff J.N."/>
            <person name="Philippe H."/>
            <person name="Lenhard B."/>
            <person name="Roest Crollius H."/>
            <person name="Wincker P."/>
            <person name="Chourrout D."/>
        </authorList>
    </citation>
    <scope>NUCLEOTIDE SEQUENCE [LARGE SCALE GENOMIC DNA]</scope>
</reference>
<evidence type="ECO:0000259" key="1">
    <source>
        <dbReference type="Pfam" id="PF24548"/>
    </source>
</evidence>
<dbReference type="PANTHER" id="PTHR21847:SF1">
    <property type="entry name" value="EF-HAND CALCIUM-BINDING DOMAIN-CONTAINING PROTEIN 10"/>
    <property type="match status" value="1"/>
</dbReference>
<dbReference type="Pfam" id="PF24548">
    <property type="entry name" value="EF_EFCAB10_C"/>
    <property type="match status" value="1"/>
</dbReference>
<dbReference type="OrthoDB" id="10260455at2759"/>
<evidence type="ECO:0000313" key="2">
    <source>
        <dbReference type="EMBL" id="CBY07517.1"/>
    </source>
</evidence>
<feature type="domain" description="EFCAB10 C-terminal EF-hand" evidence="1">
    <location>
        <begin position="65"/>
        <end position="119"/>
    </location>
</feature>
<dbReference type="InterPro" id="IPR039879">
    <property type="entry name" value="EFC10"/>
</dbReference>
<keyword evidence="3" id="KW-1185">Reference proteome</keyword>
<protein>
    <recommendedName>
        <fullName evidence="1">EFCAB10 C-terminal EF-hand domain-containing protein</fullName>
    </recommendedName>
</protein>
<dbReference type="PANTHER" id="PTHR21847">
    <property type="entry name" value="EF-HAND CALCIUM-BINDING DOMAIN-CONTAINING PROTEIN 10"/>
    <property type="match status" value="1"/>
</dbReference>
<evidence type="ECO:0000313" key="3">
    <source>
        <dbReference type="Proteomes" id="UP000001307"/>
    </source>
</evidence>